<dbReference type="FunFam" id="3.40.50.970:FF:000024">
    <property type="entry name" value="Pyruvate decarboxylase isozyme"/>
    <property type="match status" value="1"/>
</dbReference>
<evidence type="ECO:0000313" key="19">
    <source>
        <dbReference type="Proteomes" id="UP000254869"/>
    </source>
</evidence>
<organism evidence="18 19">
    <name type="scientific">Nocardia pseudobrasiliensis</name>
    <dbReference type="NCBI Taxonomy" id="45979"/>
    <lineage>
        <taxon>Bacteria</taxon>
        <taxon>Bacillati</taxon>
        <taxon>Actinomycetota</taxon>
        <taxon>Actinomycetes</taxon>
        <taxon>Mycobacteriales</taxon>
        <taxon>Nocardiaceae</taxon>
        <taxon>Nocardia</taxon>
    </lineage>
</organism>
<comment type="cofactor">
    <cofactor evidence="11">
        <name>Mg(2+)</name>
        <dbReference type="ChEBI" id="CHEBI:18420"/>
    </cofactor>
    <text evidence="11">Binds 1 Mg(2+) per subunit.</text>
</comment>
<dbReference type="SUPFAM" id="SSF52518">
    <property type="entry name" value="Thiamin diphosphate-binding fold (THDP-binding)"/>
    <property type="match status" value="2"/>
</dbReference>
<dbReference type="AlphaFoldDB" id="A0A370ICS0"/>
<dbReference type="InterPro" id="IPR047213">
    <property type="entry name" value="TPP_PYR_PDC_IPDC-like"/>
</dbReference>
<evidence type="ECO:0000259" key="17">
    <source>
        <dbReference type="Pfam" id="PF02776"/>
    </source>
</evidence>
<comment type="caution">
    <text evidence="18">The sequence shown here is derived from an EMBL/GenBank/DDBJ whole genome shotgun (WGS) entry which is preliminary data.</text>
</comment>
<dbReference type="InterPro" id="IPR029035">
    <property type="entry name" value="DHS-like_NAD/FAD-binding_dom"/>
</dbReference>
<keyword evidence="10" id="KW-0456">Lyase</keyword>
<dbReference type="CDD" id="cd07038">
    <property type="entry name" value="TPP_PYR_PDC_IPDC_like"/>
    <property type="match status" value="1"/>
</dbReference>
<dbReference type="PROSITE" id="PS00187">
    <property type="entry name" value="TPP_ENZYMES"/>
    <property type="match status" value="1"/>
</dbReference>
<evidence type="ECO:0000256" key="4">
    <source>
        <dbReference type="ARBA" id="ARBA00007812"/>
    </source>
</evidence>
<dbReference type="GO" id="GO:0000949">
    <property type="term" value="P:aromatic amino acid family catabolic process to alcohol via Ehrlich pathway"/>
    <property type="evidence" value="ECO:0007669"/>
    <property type="project" value="TreeGrafter"/>
</dbReference>
<evidence type="ECO:0000256" key="1">
    <source>
        <dbReference type="ARBA" id="ARBA00001920"/>
    </source>
</evidence>
<evidence type="ECO:0000256" key="13">
    <source>
        <dbReference type="SAM" id="MobiDB-lite"/>
    </source>
</evidence>
<dbReference type="PIRSF" id="PIRSF036565">
    <property type="entry name" value="Pyruvt_ip_decrb"/>
    <property type="match status" value="1"/>
</dbReference>
<keyword evidence="14" id="KW-0472">Membrane</keyword>
<keyword evidence="14" id="KW-0812">Transmembrane</keyword>
<reference evidence="18 19" key="1">
    <citation type="submission" date="2018-07" db="EMBL/GenBank/DDBJ databases">
        <title>Genomic Encyclopedia of Type Strains, Phase IV (KMG-IV): sequencing the most valuable type-strain genomes for metagenomic binning, comparative biology and taxonomic classification.</title>
        <authorList>
            <person name="Goeker M."/>
        </authorList>
    </citation>
    <scope>NUCLEOTIDE SEQUENCE [LARGE SCALE GENOMIC DNA]</scope>
    <source>
        <strain evidence="18 19">DSM 44290</strain>
    </source>
</reference>
<dbReference type="InterPro" id="IPR029061">
    <property type="entry name" value="THDP-binding"/>
</dbReference>
<evidence type="ECO:0000313" key="18">
    <source>
        <dbReference type="EMBL" id="RDI68410.1"/>
    </source>
</evidence>
<dbReference type="Proteomes" id="UP000254869">
    <property type="component" value="Unassembled WGS sequence"/>
</dbReference>
<sequence length="638" mass="67393">MITEPPDTDGGESAHAAEGQAAKRGLPRRTVLTAGAVVAAGGVAAAVAVDKFRAGRRLSGEVPTVAEYAVARLADLGIEHVFGVPGDFAFGLDNAIEAEKRLTWVGAANELNAAYAADGYARIRGAAILCTTYSVGELSALNGVLGSYAERLPVFHLVGQPSSKLQRVRAVTHHSLGDGMFRQFEALSAASACVSAHLTARNAIAEMERVITEALAQRRPAYLTIAADEALLPVIGTPVAGMALTEVPRPQSDPASLDAAITAITDRVTASKATVVLPAYTIGRFGLGRQLIRLLDASGLAYATTPMDKAQIPETNRHFLGMYAGDNSEPDVKKAVESAEVILNLGGVAFIDSNTGQWTDGLDPARMITVWPDHVRIGHTDFSAVYLADVLERLTTALSKTETPRLDSPATPSISGAVGDPVSSATLYPRLAKFLRDNDIVLAETGLCLNPMSRIRLPEGAVFHNQTLWGSIGWATPAALGTTLADPSRRTVLVTGDGAHQLTANEIGTMGRYGVKPVIIVLNNAMYGIEEILNEHQGHVYDVLAPWNYHQLPGALGCKDWYTARVTTVGELDTALTTAATHNNGCYLEIMLGRSDIPPSLPAPVLHMVYQTTPDSPPLPPIATVAAAEQMNGSGQLA</sequence>
<dbReference type="InterPro" id="IPR011766">
    <property type="entry name" value="TPP_enzyme_TPP-bd"/>
</dbReference>
<dbReference type="CDD" id="cd02005">
    <property type="entry name" value="TPP_PDC_IPDC"/>
    <property type="match status" value="1"/>
</dbReference>
<dbReference type="PROSITE" id="PS51318">
    <property type="entry name" value="TAT"/>
    <property type="match status" value="1"/>
</dbReference>
<evidence type="ECO:0000256" key="12">
    <source>
        <dbReference type="RuleBase" id="RU362132"/>
    </source>
</evidence>
<protein>
    <recommendedName>
        <fullName evidence="5">Alpha-keto-acid decarboxylase</fullName>
    </recommendedName>
</protein>
<dbReference type="InterPro" id="IPR012000">
    <property type="entry name" value="Thiamin_PyroP_enz_cen_dom"/>
</dbReference>
<evidence type="ECO:0000256" key="6">
    <source>
        <dbReference type="ARBA" id="ARBA00022723"/>
    </source>
</evidence>
<dbReference type="Gene3D" id="3.40.50.1220">
    <property type="entry name" value="TPP-binding domain"/>
    <property type="match status" value="1"/>
</dbReference>
<comment type="cofactor">
    <cofactor evidence="2">
        <name>thiamine diphosphate</name>
        <dbReference type="ChEBI" id="CHEBI:58937"/>
    </cofactor>
</comment>
<dbReference type="InterPro" id="IPR006311">
    <property type="entry name" value="TAT_signal"/>
</dbReference>
<feature type="region of interest" description="Disordered" evidence="13">
    <location>
        <begin position="1"/>
        <end position="22"/>
    </location>
</feature>
<dbReference type="GO" id="GO:0004737">
    <property type="term" value="F:pyruvate decarboxylase activity"/>
    <property type="evidence" value="ECO:0007669"/>
    <property type="project" value="TreeGrafter"/>
</dbReference>
<dbReference type="GO" id="GO:0030976">
    <property type="term" value="F:thiamine pyrophosphate binding"/>
    <property type="evidence" value="ECO:0007669"/>
    <property type="project" value="InterPro"/>
</dbReference>
<evidence type="ECO:0000256" key="10">
    <source>
        <dbReference type="ARBA" id="ARBA00023239"/>
    </source>
</evidence>
<keyword evidence="9 12" id="KW-0786">Thiamine pyrophosphate</keyword>
<gene>
    <name evidence="18" type="ORF">DFR76_102811</name>
</gene>
<evidence type="ECO:0000259" key="15">
    <source>
        <dbReference type="Pfam" id="PF00205"/>
    </source>
</evidence>
<evidence type="ECO:0000256" key="7">
    <source>
        <dbReference type="ARBA" id="ARBA00022793"/>
    </source>
</evidence>
<evidence type="ECO:0000256" key="5">
    <source>
        <dbReference type="ARBA" id="ARBA00020054"/>
    </source>
</evidence>
<evidence type="ECO:0000256" key="9">
    <source>
        <dbReference type="ARBA" id="ARBA00023052"/>
    </source>
</evidence>
<evidence type="ECO:0000256" key="2">
    <source>
        <dbReference type="ARBA" id="ARBA00001964"/>
    </source>
</evidence>
<keyword evidence="8 11" id="KW-0460">Magnesium</keyword>
<name>A0A370ICS0_9NOCA</name>
<dbReference type="GO" id="GO:0005829">
    <property type="term" value="C:cytosol"/>
    <property type="evidence" value="ECO:0007669"/>
    <property type="project" value="TreeGrafter"/>
</dbReference>
<keyword evidence="6 11" id="KW-0479">Metal-binding</keyword>
<feature type="binding site" evidence="11">
    <location>
        <position position="497"/>
    </location>
    <ligand>
        <name>Mg(2+)</name>
        <dbReference type="ChEBI" id="CHEBI:18420"/>
    </ligand>
</feature>
<dbReference type="InterPro" id="IPR012001">
    <property type="entry name" value="Thiamin_PyroP_enz_TPP-bd_dom"/>
</dbReference>
<feature type="binding site" evidence="11">
    <location>
        <position position="524"/>
    </location>
    <ligand>
        <name>Mg(2+)</name>
        <dbReference type="ChEBI" id="CHEBI:18420"/>
    </ligand>
</feature>
<keyword evidence="7" id="KW-0210">Decarboxylase</keyword>
<dbReference type="InterPro" id="IPR000399">
    <property type="entry name" value="TPP-bd_CS"/>
</dbReference>
<keyword evidence="19" id="KW-1185">Reference proteome</keyword>
<feature type="domain" description="Thiamine pyrophosphate enzyme central" evidence="15">
    <location>
        <begin position="262"/>
        <end position="381"/>
    </location>
</feature>
<dbReference type="Pfam" id="PF02776">
    <property type="entry name" value="TPP_enzyme_N"/>
    <property type="match status" value="1"/>
</dbReference>
<evidence type="ECO:0000256" key="3">
    <source>
        <dbReference type="ARBA" id="ARBA00002938"/>
    </source>
</evidence>
<evidence type="ECO:0000256" key="11">
    <source>
        <dbReference type="PIRSR" id="PIRSR036565-2"/>
    </source>
</evidence>
<accession>A0A370ICS0</accession>
<dbReference type="GO" id="GO:0000287">
    <property type="term" value="F:magnesium ion binding"/>
    <property type="evidence" value="ECO:0007669"/>
    <property type="project" value="InterPro"/>
</dbReference>
<keyword evidence="18" id="KW-0670">Pyruvate</keyword>
<comment type="similarity">
    <text evidence="4 12">Belongs to the TPP enzyme family.</text>
</comment>
<dbReference type="SUPFAM" id="SSF52467">
    <property type="entry name" value="DHS-like NAD/FAD-binding domain"/>
    <property type="match status" value="1"/>
</dbReference>
<dbReference type="InterPro" id="IPR047214">
    <property type="entry name" value="TPP_PDC_IPDC"/>
</dbReference>
<evidence type="ECO:0000256" key="14">
    <source>
        <dbReference type="SAM" id="Phobius"/>
    </source>
</evidence>
<evidence type="ECO:0000259" key="16">
    <source>
        <dbReference type="Pfam" id="PF02775"/>
    </source>
</evidence>
<dbReference type="EMBL" id="QQBC01000002">
    <property type="protein sequence ID" value="RDI68410.1"/>
    <property type="molecule type" value="Genomic_DNA"/>
</dbReference>
<dbReference type="PANTHER" id="PTHR43452:SF30">
    <property type="entry name" value="PYRUVATE DECARBOXYLASE ISOZYME 1-RELATED"/>
    <property type="match status" value="1"/>
</dbReference>
<feature type="compositionally biased region" description="Acidic residues" evidence="13">
    <location>
        <begin position="1"/>
        <end position="10"/>
    </location>
</feature>
<dbReference type="Pfam" id="PF02775">
    <property type="entry name" value="TPP_enzyme_C"/>
    <property type="match status" value="1"/>
</dbReference>
<comment type="function">
    <text evidence="3">Decarboxylates branched-chain and aromatic alpha-keto acids to aldehydes.</text>
</comment>
<dbReference type="STRING" id="1210086.GCA_001613105_01387"/>
<proteinExistence type="inferred from homology"/>
<dbReference type="PANTHER" id="PTHR43452">
    <property type="entry name" value="PYRUVATE DECARBOXYLASE"/>
    <property type="match status" value="1"/>
</dbReference>
<dbReference type="Pfam" id="PF00205">
    <property type="entry name" value="TPP_enzyme_M"/>
    <property type="match status" value="1"/>
</dbReference>
<comment type="cofactor">
    <cofactor evidence="1">
        <name>a metal cation</name>
        <dbReference type="ChEBI" id="CHEBI:25213"/>
    </cofactor>
</comment>
<keyword evidence="14" id="KW-1133">Transmembrane helix</keyword>
<evidence type="ECO:0000256" key="8">
    <source>
        <dbReference type="ARBA" id="ARBA00022842"/>
    </source>
</evidence>
<feature type="domain" description="Thiamine pyrophosphate enzyme N-terminal TPP-binding" evidence="17">
    <location>
        <begin position="64"/>
        <end position="173"/>
    </location>
</feature>
<feature type="transmembrane region" description="Helical" evidence="14">
    <location>
        <begin position="31"/>
        <end position="49"/>
    </location>
</feature>
<dbReference type="InterPro" id="IPR012110">
    <property type="entry name" value="PDC/IPDC-like"/>
</dbReference>
<dbReference type="Gene3D" id="3.40.50.970">
    <property type="match status" value="2"/>
</dbReference>
<feature type="domain" description="Thiamine pyrophosphate enzyme TPP-binding" evidence="16">
    <location>
        <begin position="460"/>
        <end position="589"/>
    </location>
</feature>